<sequence>MSHKSYRPLTTLSFRAQHWAGWTLRQGLGVEEVDQDWQQQGGQRRNEQGRTARPFVFHLTNVVAHAAVTALVYRLACQLEAARRLPSRPVSAAAGSCSTASSLVAKLEPFLAALLFALHPVHTEAVAGIVGHAELLCAALSIPALLCYMAAADGRVADMGSHWRHVAAAMLLGWAAALTKEIGITIGLKLKLQRMALAAAAVLLYIQARSWLAGDQLVRIYRKIENPIPFSRSSLTRALTTGYLHARYAGLLVAPLQLSADWSYACIDYVSSLYDPRNLATAALYAALLALLLAARPWDVVLEWAAGRRGGALSQAQHERRWRLAVAAGLLVGPFFPASNVLFYVGTFIGERLLYFPSVGYCILLAQPLAAAVQPLAQCCAMGSSGTPAGANRNGTNGSAKPPRWRNARTVAAALVLAALLSFFTVKTVLRNRDWIDEERLFIAAQKVCWRSGKVQLNSGIIERRYERWEQAEAHFRLAQAADPYGYCEPQYHIALTLLSRNLTRAVEYLERGVACKYTAADSIKALNQIYLQLLDRNPDHSATLLERWASVLARPQLQRFTEAATYFENGASKVETSLQAMVLLNRAQAILKEAQAVDVGRTPEFPVRVPASRRQLDHLLRCMLARRPVILAMLEAHGNLQAPGVKQAAYSYLREHGEECRQPMPVQEGADPEDRVARSTTFHTGLMHALQEADVNDPWLQQEWGLMLVASGRTQEALAHLEVAGHIFAAQLQPPRAALGKGLKRGAVLDAEGERAISEAQAAQAAVAAYRHAKAAVEALSAARGRLDPVARLRVLCHLQHQQCSVAQQQARLGREAQRAAAAGELQRCLAEGLALGCPADGGDAERSTAAAGGQPDAAVRRGAQDEL</sequence>
<dbReference type="GO" id="GO:0035269">
    <property type="term" value="P:protein O-linked glycosylation via mannose"/>
    <property type="evidence" value="ECO:0007669"/>
    <property type="project" value="TreeGrafter"/>
</dbReference>
<dbReference type="AlphaFoldDB" id="E1ZLJ6"/>
<proteinExistence type="predicted"/>
<accession>E1ZLJ6</accession>
<feature type="transmembrane region" description="Helical" evidence="5">
    <location>
        <begin position="322"/>
        <end position="345"/>
    </location>
</feature>
<gene>
    <name evidence="7" type="ORF">CHLNCDRAFT_58577</name>
</gene>
<keyword evidence="2" id="KW-0802">TPR repeat</keyword>
<feature type="compositionally biased region" description="Basic and acidic residues" evidence="4">
    <location>
        <begin position="860"/>
        <end position="869"/>
    </location>
</feature>
<dbReference type="eggNOG" id="KOG1124">
    <property type="taxonomic scope" value="Eukaryota"/>
</dbReference>
<dbReference type="GO" id="GO:0030968">
    <property type="term" value="P:endoplasmic reticulum unfolded protein response"/>
    <property type="evidence" value="ECO:0007669"/>
    <property type="project" value="TreeGrafter"/>
</dbReference>
<keyword evidence="3 5" id="KW-0472">Membrane</keyword>
<dbReference type="Pfam" id="PF08409">
    <property type="entry name" value="TMTC_DUF1736"/>
    <property type="match status" value="1"/>
</dbReference>
<dbReference type="OrthoDB" id="19588at2759"/>
<dbReference type="PANTHER" id="PTHR44227:SF3">
    <property type="entry name" value="PROTEIN O-MANNOSYL-TRANSFERASE TMTC4"/>
    <property type="match status" value="1"/>
</dbReference>
<dbReference type="GeneID" id="17352825"/>
<dbReference type="EMBL" id="GL433852">
    <property type="protein sequence ID" value="EFN53279.1"/>
    <property type="molecule type" value="Genomic_DNA"/>
</dbReference>
<dbReference type="KEGG" id="cvr:CHLNCDRAFT_58577"/>
<evidence type="ECO:0000256" key="1">
    <source>
        <dbReference type="ARBA" id="ARBA00022737"/>
    </source>
</evidence>
<evidence type="ECO:0000259" key="6">
    <source>
        <dbReference type="Pfam" id="PF08409"/>
    </source>
</evidence>
<evidence type="ECO:0000313" key="7">
    <source>
        <dbReference type="EMBL" id="EFN53279.1"/>
    </source>
</evidence>
<dbReference type="PANTHER" id="PTHR44227">
    <property type="match status" value="1"/>
</dbReference>
<keyword evidence="5" id="KW-1133">Transmembrane helix</keyword>
<evidence type="ECO:0000256" key="3">
    <source>
        <dbReference type="ARBA" id="ARBA00023136"/>
    </source>
</evidence>
<feature type="region of interest" description="Disordered" evidence="4">
    <location>
        <begin position="842"/>
        <end position="869"/>
    </location>
</feature>
<evidence type="ECO:0000256" key="4">
    <source>
        <dbReference type="SAM" id="MobiDB-lite"/>
    </source>
</evidence>
<protein>
    <recommendedName>
        <fullName evidence="6">DUF1736 domain-containing protein</fullName>
    </recommendedName>
</protein>
<keyword evidence="8" id="KW-1185">Reference proteome</keyword>
<feature type="domain" description="DUF1736" evidence="6">
    <location>
        <begin position="221"/>
        <end position="288"/>
    </location>
</feature>
<dbReference type="GO" id="GO:0000030">
    <property type="term" value="F:mannosyltransferase activity"/>
    <property type="evidence" value="ECO:0007669"/>
    <property type="project" value="TreeGrafter"/>
</dbReference>
<evidence type="ECO:0000313" key="8">
    <source>
        <dbReference type="Proteomes" id="UP000008141"/>
    </source>
</evidence>
<dbReference type="RefSeq" id="XP_005845381.1">
    <property type="nucleotide sequence ID" value="XM_005845319.1"/>
</dbReference>
<organism evidence="8">
    <name type="scientific">Chlorella variabilis</name>
    <name type="common">Green alga</name>
    <dbReference type="NCBI Taxonomy" id="554065"/>
    <lineage>
        <taxon>Eukaryota</taxon>
        <taxon>Viridiplantae</taxon>
        <taxon>Chlorophyta</taxon>
        <taxon>core chlorophytes</taxon>
        <taxon>Trebouxiophyceae</taxon>
        <taxon>Chlorellales</taxon>
        <taxon>Chlorellaceae</taxon>
        <taxon>Chlorella clade</taxon>
        <taxon>Chlorella</taxon>
    </lineage>
</organism>
<feature type="transmembrane region" description="Helical" evidence="5">
    <location>
        <begin position="125"/>
        <end position="151"/>
    </location>
</feature>
<name>E1ZLJ6_CHLVA</name>
<keyword evidence="5" id="KW-0812">Transmembrane</keyword>
<dbReference type="InterPro" id="IPR013618">
    <property type="entry name" value="TMTC_DUF1736"/>
</dbReference>
<dbReference type="STRING" id="554065.E1ZLJ6"/>
<evidence type="ECO:0000256" key="2">
    <source>
        <dbReference type="ARBA" id="ARBA00022803"/>
    </source>
</evidence>
<dbReference type="Proteomes" id="UP000008141">
    <property type="component" value="Unassembled WGS sequence"/>
</dbReference>
<evidence type="ECO:0000256" key="5">
    <source>
        <dbReference type="SAM" id="Phobius"/>
    </source>
</evidence>
<dbReference type="InterPro" id="IPR052346">
    <property type="entry name" value="O-mannosyl-transferase_TMTC"/>
</dbReference>
<keyword evidence="1" id="KW-0677">Repeat</keyword>
<dbReference type="GO" id="GO:0005783">
    <property type="term" value="C:endoplasmic reticulum"/>
    <property type="evidence" value="ECO:0007669"/>
    <property type="project" value="TreeGrafter"/>
</dbReference>
<feature type="transmembrane region" description="Helical" evidence="5">
    <location>
        <begin position="163"/>
        <end position="183"/>
    </location>
</feature>
<reference evidence="7 8" key="1">
    <citation type="journal article" date="2010" name="Plant Cell">
        <title>The Chlorella variabilis NC64A genome reveals adaptation to photosymbiosis, coevolution with viruses, and cryptic sex.</title>
        <authorList>
            <person name="Blanc G."/>
            <person name="Duncan G."/>
            <person name="Agarkova I."/>
            <person name="Borodovsky M."/>
            <person name="Gurnon J."/>
            <person name="Kuo A."/>
            <person name="Lindquist E."/>
            <person name="Lucas S."/>
            <person name="Pangilinan J."/>
            <person name="Polle J."/>
            <person name="Salamov A."/>
            <person name="Terry A."/>
            <person name="Yamada T."/>
            <person name="Dunigan D.D."/>
            <person name="Grigoriev I.V."/>
            <person name="Claverie J.M."/>
            <person name="Van Etten J.L."/>
        </authorList>
    </citation>
    <scope>NUCLEOTIDE SEQUENCE [LARGE SCALE GENOMIC DNA]</scope>
    <source>
        <strain evidence="7 8">NC64A</strain>
    </source>
</reference>
<dbReference type="InParanoid" id="E1ZLJ6"/>